<evidence type="ECO:0000313" key="4">
    <source>
        <dbReference type="Proteomes" id="UP001168990"/>
    </source>
</evidence>
<evidence type="ECO:0000259" key="2">
    <source>
        <dbReference type="Pfam" id="PF01138"/>
    </source>
</evidence>
<dbReference type="GO" id="GO:0071028">
    <property type="term" value="P:nuclear mRNA surveillance"/>
    <property type="evidence" value="ECO:0007669"/>
    <property type="project" value="TreeGrafter"/>
</dbReference>
<evidence type="ECO:0000256" key="1">
    <source>
        <dbReference type="ARBA" id="ARBA00006678"/>
    </source>
</evidence>
<dbReference type="AlphaFoldDB" id="A0AA39KLF6"/>
<feature type="domain" description="Exoribonuclease phosphorolytic" evidence="2">
    <location>
        <begin position="21"/>
        <end position="157"/>
    </location>
</feature>
<dbReference type="PANTHER" id="PTHR11953:SF0">
    <property type="entry name" value="EXOSOME COMPLEX COMPONENT RRP41"/>
    <property type="match status" value="1"/>
</dbReference>
<dbReference type="Pfam" id="PF01138">
    <property type="entry name" value="RNase_PH"/>
    <property type="match status" value="1"/>
</dbReference>
<dbReference type="Gene3D" id="3.30.230.70">
    <property type="entry name" value="GHMP Kinase, N-terminal domain"/>
    <property type="match status" value="1"/>
</dbReference>
<protein>
    <recommendedName>
        <fullName evidence="2">Exoribonuclease phosphorolytic domain-containing protein</fullName>
    </recommendedName>
</protein>
<dbReference type="Proteomes" id="UP001168990">
    <property type="component" value="Unassembled WGS sequence"/>
</dbReference>
<reference evidence="3" key="1">
    <citation type="journal article" date="2023" name="bioRxiv">
        <title>Scaffold-level genome assemblies of two parasitoid biocontrol wasps reveal the parthenogenesis mechanism and an associated novel virus.</title>
        <authorList>
            <person name="Inwood S."/>
            <person name="Skelly J."/>
            <person name="Guhlin J."/>
            <person name="Harrop T."/>
            <person name="Goldson S."/>
            <person name="Dearden P."/>
        </authorList>
    </citation>
    <scope>NUCLEOTIDE SEQUENCE</scope>
    <source>
        <strain evidence="3">Irish</strain>
        <tissue evidence="3">Whole body</tissue>
    </source>
</reference>
<dbReference type="GO" id="GO:0016075">
    <property type="term" value="P:rRNA catabolic process"/>
    <property type="evidence" value="ECO:0007669"/>
    <property type="project" value="TreeGrafter"/>
</dbReference>
<accession>A0AA39KLF6</accession>
<name>A0AA39KLF6_9HYME</name>
<dbReference type="GO" id="GO:0071051">
    <property type="term" value="P:poly(A)-dependent snoRNA 3'-end processing"/>
    <property type="evidence" value="ECO:0007669"/>
    <property type="project" value="TreeGrafter"/>
</dbReference>
<organism evidence="3 4">
    <name type="scientific">Microctonus aethiopoides</name>
    <dbReference type="NCBI Taxonomy" id="144406"/>
    <lineage>
        <taxon>Eukaryota</taxon>
        <taxon>Metazoa</taxon>
        <taxon>Ecdysozoa</taxon>
        <taxon>Arthropoda</taxon>
        <taxon>Hexapoda</taxon>
        <taxon>Insecta</taxon>
        <taxon>Pterygota</taxon>
        <taxon>Neoptera</taxon>
        <taxon>Endopterygota</taxon>
        <taxon>Hymenoptera</taxon>
        <taxon>Apocrita</taxon>
        <taxon>Ichneumonoidea</taxon>
        <taxon>Braconidae</taxon>
        <taxon>Euphorinae</taxon>
        <taxon>Microctonus</taxon>
    </lineage>
</organism>
<dbReference type="PANTHER" id="PTHR11953">
    <property type="entry name" value="EXOSOME COMPLEX COMPONENT"/>
    <property type="match status" value="1"/>
</dbReference>
<dbReference type="InterPro" id="IPR020568">
    <property type="entry name" value="Ribosomal_Su5_D2-typ_SF"/>
</dbReference>
<dbReference type="GO" id="GO:0034475">
    <property type="term" value="P:U4 snRNA 3'-end processing"/>
    <property type="evidence" value="ECO:0007669"/>
    <property type="project" value="TreeGrafter"/>
</dbReference>
<dbReference type="SUPFAM" id="SSF55666">
    <property type="entry name" value="Ribonuclease PH domain 2-like"/>
    <property type="match status" value="1"/>
</dbReference>
<gene>
    <name evidence="3" type="ORF">PV328_004186</name>
</gene>
<evidence type="ECO:0000313" key="3">
    <source>
        <dbReference type="EMBL" id="KAK0165686.1"/>
    </source>
</evidence>
<reference evidence="3" key="2">
    <citation type="submission" date="2023-03" db="EMBL/GenBank/DDBJ databases">
        <authorList>
            <person name="Inwood S.N."/>
            <person name="Skelly J.G."/>
            <person name="Guhlin J."/>
            <person name="Harrop T.W.R."/>
            <person name="Goldson S.G."/>
            <person name="Dearden P.K."/>
        </authorList>
    </citation>
    <scope>NUCLEOTIDE SEQUENCE</scope>
    <source>
        <strain evidence="3">Irish</strain>
        <tissue evidence="3">Whole body</tissue>
    </source>
</reference>
<dbReference type="InterPro" id="IPR001247">
    <property type="entry name" value="ExoRNase_PH_dom1"/>
</dbReference>
<dbReference type="GO" id="GO:0000177">
    <property type="term" value="C:cytoplasmic exosome (RNase complex)"/>
    <property type="evidence" value="ECO:0007669"/>
    <property type="project" value="TreeGrafter"/>
</dbReference>
<dbReference type="InterPro" id="IPR050080">
    <property type="entry name" value="RNase_PH"/>
</dbReference>
<dbReference type="GO" id="GO:0003723">
    <property type="term" value="F:RNA binding"/>
    <property type="evidence" value="ECO:0007669"/>
    <property type="project" value="TreeGrafter"/>
</dbReference>
<dbReference type="GO" id="GO:0000176">
    <property type="term" value="C:nuclear exosome (RNase complex)"/>
    <property type="evidence" value="ECO:0007669"/>
    <property type="project" value="TreeGrafter"/>
</dbReference>
<dbReference type="InterPro" id="IPR036345">
    <property type="entry name" value="ExoRNase_PH_dom2_sf"/>
</dbReference>
<dbReference type="InterPro" id="IPR027408">
    <property type="entry name" value="PNPase/RNase_PH_dom_sf"/>
</dbReference>
<proteinExistence type="inferred from homology"/>
<dbReference type="SUPFAM" id="SSF54211">
    <property type="entry name" value="Ribosomal protein S5 domain 2-like"/>
    <property type="match status" value="1"/>
</dbReference>
<keyword evidence="4" id="KW-1185">Reference proteome</keyword>
<sequence length="277" mass="30058">MDSDQVNDQGGLRADGRRTLELRQINVRLGIFGQADGSAYLEQGKTKILATVYGPHQPRGAAARNVANKSTKGIVNCQYSMAVFCLSSGERKKRPRGDRKTQQRSIQLKHVMEAILNLEHFPRSQIDIFIEVLQADGSDYCVAVNAATLALIDAGIPIKDYAIGCTIALPDASAACDGDENLGIGILDVNNLEETGSSVALSVVALPETINELTKEPGFIVVTQGSGQRLHASRLEAMKLRALYGCRNIKTILDRAVRHHLTVNSLPSLYNVHALIE</sequence>
<comment type="caution">
    <text evidence="3">The sequence shown here is derived from an EMBL/GenBank/DDBJ whole genome shotgun (WGS) entry which is preliminary data.</text>
</comment>
<comment type="similarity">
    <text evidence="1">Belongs to the RNase PH family.</text>
</comment>
<dbReference type="GO" id="GO:0005730">
    <property type="term" value="C:nucleolus"/>
    <property type="evidence" value="ECO:0007669"/>
    <property type="project" value="TreeGrafter"/>
</dbReference>
<dbReference type="EMBL" id="JAQQBS010001422">
    <property type="protein sequence ID" value="KAK0165686.1"/>
    <property type="molecule type" value="Genomic_DNA"/>
</dbReference>